<reference evidence="1" key="1">
    <citation type="submission" date="2020-05" db="EMBL/GenBank/DDBJ databases">
        <authorList>
            <person name="Chiriac C."/>
            <person name="Salcher M."/>
            <person name="Ghai R."/>
            <person name="Kavagutti S V."/>
        </authorList>
    </citation>
    <scope>NUCLEOTIDE SEQUENCE</scope>
</reference>
<organism evidence="1">
    <name type="scientific">freshwater metagenome</name>
    <dbReference type="NCBI Taxonomy" id="449393"/>
    <lineage>
        <taxon>unclassified sequences</taxon>
        <taxon>metagenomes</taxon>
        <taxon>ecological metagenomes</taxon>
    </lineage>
</organism>
<evidence type="ECO:0000313" key="1">
    <source>
        <dbReference type="EMBL" id="CAB4342517.1"/>
    </source>
</evidence>
<proteinExistence type="predicted"/>
<accession>A0A6J5ZNV0</accession>
<dbReference type="EMBL" id="CAESAJ010000139">
    <property type="protein sequence ID" value="CAB4342517.1"/>
    <property type="molecule type" value="Genomic_DNA"/>
</dbReference>
<dbReference type="AlphaFoldDB" id="A0A6J5ZNV0"/>
<gene>
    <name evidence="1" type="ORF">UFOPK3770_01089</name>
</gene>
<sequence>MAMANTAIDIRSPAVNNMSSSRPGGLGETCFARSNNSSVVSPIAETTTTISFPARLVSTIRLATRKILAASATDEPPNLATTKPIRPNSKSNLTIRTNRLIAGTVILPNS</sequence>
<protein>
    <submittedName>
        <fullName evidence="1">Unannotated protein</fullName>
    </submittedName>
</protein>
<name>A0A6J5ZNV0_9ZZZZ</name>